<dbReference type="InterPro" id="IPR002528">
    <property type="entry name" value="MATE_fam"/>
</dbReference>
<dbReference type="AlphaFoldDB" id="A0AB38YD63"/>
<feature type="transmembrane region" description="Helical" evidence="7">
    <location>
        <begin position="97"/>
        <end position="118"/>
    </location>
</feature>
<keyword evidence="4 7" id="KW-0812">Transmembrane</keyword>
<keyword evidence="5 7" id="KW-1133">Transmembrane helix</keyword>
<evidence type="ECO:0000256" key="3">
    <source>
        <dbReference type="ARBA" id="ARBA00022475"/>
    </source>
</evidence>
<reference evidence="8" key="1">
    <citation type="submission" date="2022-07" db="EMBL/GenBank/DDBJ databases">
        <title>Complete genome sequence of Salinispirillum sp. LH10-3-1 capable of multiple carbohydrate inversion isolated from a soda lake.</title>
        <authorList>
            <person name="Liu J."/>
            <person name="Zhai Y."/>
            <person name="Zhang H."/>
            <person name="Yang H."/>
            <person name="Qu J."/>
            <person name="Li J."/>
        </authorList>
    </citation>
    <scope>NUCLEOTIDE SEQUENCE</scope>
    <source>
        <strain evidence="8">LH 10-3-1</strain>
    </source>
</reference>
<proteinExistence type="predicted"/>
<evidence type="ECO:0000256" key="6">
    <source>
        <dbReference type="ARBA" id="ARBA00023136"/>
    </source>
</evidence>
<accession>A0AB38YD63</accession>
<protein>
    <submittedName>
        <fullName evidence="8">MATE family efflux transporter</fullName>
    </submittedName>
</protein>
<keyword evidence="6 7" id="KW-0472">Membrane</keyword>
<feature type="transmembrane region" description="Helical" evidence="7">
    <location>
        <begin position="193"/>
        <end position="217"/>
    </location>
</feature>
<evidence type="ECO:0000256" key="7">
    <source>
        <dbReference type="SAM" id="Phobius"/>
    </source>
</evidence>
<sequence length="531" mass="57511">MTRQQQVLQDDIGTLIRRLSGPMALGILGIMLFTLVDTWFISLLGTTELAAVSFTFPVTFAVMSLAMGFSVGMAAVLGRILGSGQQRRAARVTTDGLLLSTVLISLLALLGILTITPLFTRMGADAQTLVHIEAYMRVWYLAVPLLVIPMVGNAAIRATGDTKTPSLVMLLSGVINGILDPLLIFGLGPFPELGVQGAALATAISWSVTLLAAYYVLRYREHLLTFSLPSWSVLWSNWRALLRIGLPAALSQMMIPIINGFIVSLLAVYGTTAVAAYGVGTRLEALFIVLVMAISSVVPILVGQNLGAGHFARARQALLYSTHFALKVQALQYGVIFILAPWVAAIFSRDPEVIELATFYLRVMPLCYGLLGVTFMFTQTLNALHLPLASMAINLGRLFMVNLPLVLLGSWLFGAKGIFIGVCVAHCLMGLGLYIYVRWFLVNSVLMGSKKGPQLTIDTQGPEIAVLIQARSLSAFDLLLPALGEIPNNHPDRKVRLELHAPSALLETFEQRLAALQLPHSSIHRTVLAPD</sequence>
<feature type="transmembrane region" description="Helical" evidence="7">
    <location>
        <begin position="21"/>
        <end position="42"/>
    </location>
</feature>
<feature type="transmembrane region" description="Helical" evidence="7">
    <location>
        <begin position="359"/>
        <end position="377"/>
    </location>
</feature>
<feature type="transmembrane region" description="Helical" evidence="7">
    <location>
        <begin position="418"/>
        <end position="441"/>
    </location>
</feature>
<feature type="transmembrane region" description="Helical" evidence="7">
    <location>
        <begin position="285"/>
        <end position="303"/>
    </location>
</feature>
<name>A0AB38YD63_9GAMM</name>
<dbReference type="InterPro" id="IPR052031">
    <property type="entry name" value="Membrane_Transporter-Flippase"/>
</dbReference>
<dbReference type="GO" id="GO:0005886">
    <property type="term" value="C:plasma membrane"/>
    <property type="evidence" value="ECO:0007669"/>
    <property type="project" value="UniProtKB-SubCell"/>
</dbReference>
<dbReference type="EMBL" id="CP101717">
    <property type="protein sequence ID" value="WLD57334.1"/>
    <property type="molecule type" value="Genomic_DNA"/>
</dbReference>
<dbReference type="Pfam" id="PF01554">
    <property type="entry name" value="MatE"/>
    <property type="match status" value="2"/>
</dbReference>
<dbReference type="GO" id="GO:0042910">
    <property type="term" value="F:xenobiotic transmembrane transporter activity"/>
    <property type="evidence" value="ECO:0007669"/>
    <property type="project" value="InterPro"/>
</dbReference>
<evidence type="ECO:0000256" key="5">
    <source>
        <dbReference type="ARBA" id="ARBA00022989"/>
    </source>
</evidence>
<evidence type="ECO:0000256" key="1">
    <source>
        <dbReference type="ARBA" id="ARBA00004651"/>
    </source>
</evidence>
<evidence type="ECO:0000256" key="4">
    <source>
        <dbReference type="ARBA" id="ARBA00022692"/>
    </source>
</evidence>
<keyword evidence="3" id="KW-1003">Cell membrane</keyword>
<feature type="transmembrane region" description="Helical" evidence="7">
    <location>
        <begin position="257"/>
        <end position="279"/>
    </location>
</feature>
<feature type="transmembrane region" description="Helical" evidence="7">
    <location>
        <begin position="54"/>
        <end position="77"/>
    </location>
</feature>
<evidence type="ECO:0000256" key="2">
    <source>
        <dbReference type="ARBA" id="ARBA00022448"/>
    </source>
</evidence>
<feature type="transmembrane region" description="Helical" evidence="7">
    <location>
        <begin position="324"/>
        <end position="347"/>
    </location>
</feature>
<dbReference type="PANTHER" id="PTHR43549:SF3">
    <property type="entry name" value="MULTIDRUG RESISTANCE PROTEIN YPNP-RELATED"/>
    <property type="match status" value="1"/>
</dbReference>
<feature type="transmembrane region" description="Helical" evidence="7">
    <location>
        <begin position="138"/>
        <end position="156"/>
    </location>
</feature>
<evidence type="ECO:0000313" key="8">
    <source>
        <dbReference type="EMBL" id="WLD57334.1"/>
    </source>
</evidence>
<feature type="transmembrane region" description="Helical" evidence="7">
    <location>
        <begin position="389"/>
        <end position="412"/>
    </location>
</feature>
<dbReference type="RefSeq" id="WP_304994620.1">
    <property type="nucleotide sequence ID" value="NZ_CP101717.1"/>
</dbReference>
<dbReference type="GO" id="GO:0015297">
    <property type="term" value="F:antiporter activity"/>
    <property type="evidence" value="ECO:0007669"/>
    <property type="project" value="InterPro"/>
</dbReference>
<feature type="transmembrane region" description="Helical" evidence="7">
    <location>
        <begin position="168"/>
        <end position="187"/>
    </location>
</feature>
<gene>
    <name evidence="8" type="ORF">NFC81_11470</name>
</gene>
<keyword evidence="2" id="KW-0813">Transport</keyword>
<organism evidence="8">
    <name type="scientific">Salinispirillum sp. LH 10-3-1</name>
    <dbReference type="NCBI Taxonomy" id="2952525"/>
    <lineage>
        <taxon>Bacteria</taxon>
        <taxon>Pseudomonadati</taxon>
        <taxon>Pseudomonadota</taxon>
        <taxon>Gammaproteobacteria</taxon>
        <taxon>Oceanospirillales</taxon>
        <taxon>Saccharospirillaceae</taxon>
        <taxon>Salinispirillum</taxon>
    </lineage>
</organism>
<comment type="subcellular location">
    <subcellularLocation>
        <location evidence="1">Cell membrane</location>
        <topology evidence="1">Multi-pass membrane protein</topology>
    </subcellularLocation>
</comment>
<dbReference type="NCBIfam" id="TIGR00797">
    <property type="entry name" value="matE"/>
    <property type="match status" value="1"/>
</dbReference>
<dbReference type="PANTHER" id="PTHR43549">
    <property type="entry name" value="MULTIDRUG RESISTANCE PROTEIN YPNP-RELATED"/>
    <property type="match status" value="1"/>
</dbReference>